<proteinExistence type="predicted"/>
<organism evidence="1 2">
    <name type="scientific">Hyaloscypha bicolor E</name>
    <dbReference type="NCBI Taxonomy" id="1095630"/>
    <lineage>
        <taxon>Eukaryota</taxon>
        <taxon>Fungi</taxon>
        <taxon>Dikarya</taxon>
        <taxon>Ascomycota</taxon>
        <taxon>Pezizomycotina</taxon>
        <taxon>Leotiomycetes</taxon>
        <taxon>Helotiales</taxon>
        <taxon>Hyaloscyphaceae</taxon>
        <taxon>Hyaloscypha</taxon>
        <taxon>Hyaloscypha bicolor</taxon>
    </lineage>
</organism>
<dbReference type="EMBL" id="KZ613779">
    <property type="protein sequence ID" value="PMD63770.1"/>
    <property type="molecule type" value="Genomic_DNA"/>
</dbReference>
<dbReference type="InParanoid" id="A0A2J6TL73"/>
<gene>
    <name evidence="1" type="ORF">K444DRAFT_714944</name>
</gene>
<protein>
    <submittedName>
        <fullName evidence="1">Uncharacterized protein</fullName>
    </submittedName>
</protein>
<dbReference type="Proteomes" id="UP000235371">
    <property type="component" value="Unassembled WGS sequence"/>
</dbReference>
<name>A0A2J6TL73_9HELO</name>
<evidence type="ECO:0000313" key="1">
    <source>
        <dbReference type="EMBL" id="PMD63770.1"/>
    </source>
</evidence>
<dbReference type="RefSeq" id="XP_024740674.1">
    <property type="nucleotide sequence ID" value="XM_024888339.1"/>
</dbReference>
<reference evidence="1 2" key="1">
    <citation type="submission" date="2016-04" db="EMBL/GenBank/DDBJ databases">
        <title>A degradative enzymes factory behind the ericoid mycorrhizal symbiosis.</title>
        <authorList>
            <consortium name="DOE Joint Genome Institute"/>
            <person name="Martino E."/>
            <person name="Morin E."/>
            <person name="Grelet G."/>
            <person name="Kuo A."/>
            <person name="Kohler A."/>
            <person name="Daghino S."/>
            <person name="Barry K."/>
            <person name="Choi C."/>
            <person name="Cichocki N."/>
            <person name="Clum A."/>
            <person name="Copeland A."/>
            <person name="Hainaut M."/>
            <person name="Haridas S."/>
            <person name="Labutti K."/>
            <person name="Lindquist E."/>
            <person name="Lipzen A."/>
            <person name="Khouja H.-R."/>
            <person name="Murat C."/>
            <person name="Ohm R."/>
            <person name="Olson A."/>
            <person name="Spatafora J."/>
            <person name="Veneault-Fourrey C."/>
            <person name="Henrissat B."/>
            <person name="Grigoriev I."/>
            <person name="Martin F."/>
            <person name="Perotto S."/>
        </authorList>
    </citation>
    <scope>NUCLEOTIDE SEQUENCE [LARGE SCALE GENOMIC DNA]</scope>
    <source>
        <strain evidence="1 2">E</strain>
    </source>
</reference>
<dbReference type="GeneID" id="36596415"/>
<sequence>MPRGRPHCEAALLSLDASGCSWPRDMDKCCRTGLGRVGQRLAGSQQRSFLAGCPRGGVGVDVRDGWCSGAMVELEKISYGSGVVWPRAQARLGAAYFVWLGWGVLGLGGPTELEAVDEDEGEARTWMWMWVDVDVDVNHQNAAFSHQPDGPPGPPGSSARPGCLCLSLYASLSCPAPNALQAHLPSLAWVRPCSSPAPRLLLASPASCSYSYSSPSGSSSGLLRLRPIFFPFSLFAALHGPPSLHPPTQLAHTPPVALCTLSNLHHHHQRATTIRLTVPPPRFTSTAIFSSFFPFPSLPYSYPPPRSIDHTSATGRSVVVVQSRAVPFSQATSVLWIFVW</sequence>
<accession>A0A2J6TL73</accession>
<evidence type="ECO:0000313" key="2">
    <source>
        <dbReference type="Proteomes" id="UP000235371"/>
    </source>
</evidence>
<dbReference type="AlphaFoldDB" id="A0A2J6TL73"/>
<keyword evidence="2" id="KW-1185">Reference proteome</keyword>